<protein>
    <recommendedName>
        <fullName evidence="4">DUF1304-domain-containing protein</fullName>
    </recommendedName>
</protein>
<dbReference type="Pfam" id="PF06993">
    <property type="entry name" value="DUF1304"/>
    <property type="match status" value="1"/>
</dbReference>
<reference evidence="2" key="2">
    <citation type="submission" date="2023-05" db="EMBL/GenBank/DDBJ databases">
        <authorList>
            <consortium name="Lawrence Berkeley National Laboratory"/>
            <person name="Steindorff A."/>
            <person name="Hensen N."/>
            <person name="Bonometti L."/>
            <person name="Westerberg I."/>
            <person name="Brannstrom I.O."/>
            <person name="Guillou S."/>
            <person name="Cros-Aarteil S."/>
            <person name="Calhoun S."/>
            <person name="Haridas S."/>
            <person name="Kuo A."/>
            <person name="Mondo S."/>
            <person name="Pangilinan J."/>
            <person name="Riley R."/>
            <person name="Labutti K."/>
            <person name="Andreopoulos B."/>
            <person name="Lipzen A."/>
            <person name="Chen C."/>
            <person name="Yanf M."/>
            <person name="Daum C."/>
            <person name="Ng V."/>
            <person name="Clum A."/>
            <person name="Ohm R."/>
            <person name="Martin F."/>
            <person name="Silar P."/>
            <person name="Natvig D."/>
            <person name="Lalanne C."/>
            <person name="Gautier V."/>
            <person name="Ament-Velasquez S.L."/>
            <person name="Kruys A."/>
            <person name="Hutchinson M.I."/>
            <person name="Powell A.J."/>
            <person name="Barry K."/>
            <person name="Miller A.N."/>
            <person name="Grigoriev I.V."/>
            <person name="Debuchy R."/>
            <person name="Gladieux P."/>
            <person name="Thoren M.H."/>
            <person name="Johannesson H."/>
        </authorList>
    </citation>
    <scope>NUCLEOTIDE SEQUENCE</scope>
    <source>
        <strain evidence="2">PSN293</strain>
    </source>
</reference>
<dbReference type="PANTHER" id="PTHR38446">
    <property type="entry name" value="BLL0914 PROTEIN"/>
    <property type="match status" value="1"/>
</dbReference>
<dbReference type="EMBL" id="MU858268">
    <property type="protein sequence ID" value="KAK4207903.1"/>
    <property type="molecule type" value="Genomic_DNA"/>
</dbReference>
<keyword evidence="1" id="KW-1133">Transmembrane helix</keyword>
<keyword evidence="3" id="KW-1185">Reference proteome</keyword>
<sequence length="121" mass="13212">MGYLSTTTTATIGLIHAYITLLEMYYWDKPRGIKTFGLKPDFAKQTKPLAANQGLYNGFLAAGLFWGAFHPVEEFAAQIRMFFLGCVVVAGVFGGATANTRILFVQALPAAVSMGLIWLWG</sequence>
<evidence type="ECO:0008006" key="4">
    <source>
        <dbReference type="Google" id="ProtNLM"/>
    </source>
</evidence>
<evidence type="ECO:0000256" key="1">
    <source>
        <dbReference type="SAM" id="Phobius"/>
    </source>
</evidence>
<feature type="transmembrane region" description="Helical" evidence="1">
    <location>
        <begin position="48"/>
        <end position="69"/>
    </location>
</feature>
<evidence type="ECO:0000313" key="2">
    <source>
        <dbReference type="EMBL" id="KAK4207903.1"/>
    </source>
</evidence>
<evidence type="ECO:0000313" key="3">
    <source>
        <dbReference type="Proteomes" id="UP001301769"/>
    </source>
</evidence>
<keyword evidence="1" id="KW-0812">Transmembrane</keyword>
<dbReference type="Proteomes" id="UP001301769">
    <property type="component" value="Unassembled WGS sequence"/>
</dbReference>
<name>A0AAN6XVX2_9PEZI</name>
<dbReference type="PANTHER" id="PTHR38446:SF1">
    <property type="entry name" value="BLL0914 PROTEIN"/>
    <property type="match status" value="1"/>
</dbReference>
<reference evidence="2" key="1">
    <citation type="journal article" date="2023" name="Mol. Phylogenet. Evol.">
        <title>Genome-scale phylogeny and comparative genomics of the fungal order Sordariales.</title>
        <authorList>
            <person name="Hensen N."/>
            <person name="Bonometti L."/>
            <person name="Westerberg I."/>
            <person name="Brannstrom I.O."/>
            <person name="Guillou S."/>
            <person name="Cros-Aarteil S."/>
            <person name="Calhoun S."/>
            <person name="Haridas S."/>
            <person name="Kuo A."/>
            <person name="Mondo S."/>
            <person name="Pangilinan J."/>
            <person name="Riley R."/>
            <person name="LaButti K."/>
            <person name="Andreopoulos B."/>
            <person name="Lipzen A."/>
            <person name="Chen C."/>
            <person name="Yan M."/>
            <person name="Daum C."/>
            <person name="Ng V."/>
            <person name="Clum A."/>
            <person name="Steindorff A."/>
            <person name="Ohm R.A."/>
            <person name="Martin F."/>
            <person name="Silar P."/>
            <person name="Natvig D.O."/>
            <person name="Lalanne C."/>
            <person name="Gautier V."/>
            <person name="Ament-Velasquez S.L."/>
            <person name="Kruys A."/>
            <person name="Hutchinson M.I."/>
            <person name="Powell A.J."/>
            <person name="Barry K."/>
            <person name="Miller A.N."/>
            <person name="Grigoriev I.V."/>
            <person name="Debuchy R."/>
            <person name="Gladieux P."/>
            <person name="Hiltunen Thoren M."/>
            <person name="Johannesson H."/>
        </authorList>
    </citation>
    <scope>NUCLEOTIDE SEQUENCE</scope>
    <source>
        <strain evidence="2">PSN293</strain>
    </source>
</reference>
<dbReference type="AlphaFoldDB" id="A0AAN6XVX2"/>
<comment type="caution">
    <text evidence="2">The sequence shown here is derived from an EMBL/GenBank/DDBJ whole genome shotgun (WGS) entry which is preliminary data.</text>
</comment>
<dbReference type="InterPro" id="IPR009732">
    <property type="entry name" value="DUF1304"/>
</dbReference>
<feature type="transmembrane region" description="Helical" evidence="1">
    <location>
        <begin position="102"/>
        <end position="120"/>
    </location>
</feature>
<gene>
    <name evidence="2" type="ORF">QBC37DRAFT_432784</name>
</gene>
<organism evidence="2 3">
    <name type="scientific">Rhypophila decipiens</name>
    <dbReference type="NCBI Taxonomy" id="261697"/>
    <lineage>
        <taxon>Eukaryota</taxon>
        <taxon>Fungi</taxon>
        <taxon>Dikarya</taxon>
        <taxon>Ascomycota</taxon>
        <taxon>Pezizomycotina</taxon>
        <taxon>Sordariomycetes</taxon>
        <taxon>Sordariomycetidae</taxon>
        <taxon>Sordariales</taxon>
        <taxon>Naviculisporaceae</taxon>
        <taxon>Rhypophila</taxon>
    </lineage>
</organism>
<proteinExistence type="predicted"/>
<accession>A0AAN6XVX2</accession>
<keyword evidence="1" id="KW-0472">Membrane</keyword>
<feature type="transmembrane region" description="Helical" evidence="1">
    <location>
        <begin position="6"/>
        <end position="27"/>
    </location>
</feature>
<feature type="transmembrane region" description="Helical" evidence="1">
    <location>
        <begin position="75"/>
        <end position="95"/>
    </location>
</feature>